<evidence type="ECO:0000256" key="7">
    <source>
        <dbReference type="PIRNR" id="PIRNR001488"/>
    </source>
</evidence>
<evidence type="ECO:0000313" key="11">
    <source>
        <dbReference type="EMBL" id="ART82507.1"/>
    </source>
</evidence>
<dbReference type="PROSITE" id="PS51352">
    <property type="entry name" value="THIOREDOXIN_2"/>
    <property type="match status" value="1"/>
</dbReference>
<evidence type="ECO:0000256" key="3">
    <source>
        <dbReference type="ARBA" id="ARBA00022729"/>
    </source>
</evidence>
<evidence type="ECO:0000256" key="6">
    <source>
        <dbReference type="ARBA" id="ARBA00023284"/>
    </source>
</evidence>
<feature type="chain" id="PRO_5013118502" description="Thiol:disulfide interchange protein" evidence="9">
    <location>
        <begin position="20"/>
        <end position="200"/>
    </location>
</feature>
<keyword evidence="4 7" id="KW-0574">Periplasm</keyword>
<proteinExistence type="inferred from homology"/>
<comment type="similarity">
    <text evidence="2">Belongs to the thioredoxin family. DsbA subfamily.</text>
</comment>
<evidence type="ECO:0000259" key="10">
    <source>
        <dbReference type="PROSITE" id="PS51352"/>
    </source>
</evidence>
<dbReference type="PANTHER" id="PTHR35891:SF2">
    <property type="entry name" value="THIOL:DISULFIDE INTERCHANGE PROTEIN DSBA"/>
    <property type="match status" value="1"/>
</dbReference>
<dbReference type="InterPro" id="IPR023205">
    <property type="entry name" value="DsbA/DsbL"/>
</dbReference>
<dbReference type="RefSeq" id="WP_087036011.1">
    <property type="nucleotide sequence ID" value="NZ_CP021377.1"/>
</dbReference>
<dbReference type="Proteomes" id="UP000243937">
    <property type="component" value="Chromosome"/>
</dbReference>
<sequence length="200" mass="22347">MKKYIFIVCALLMAPLANAANDFKEGVEYKVVQEVASNEPVVSEFFSYVCPHCDSFEPLMAKLEARIPDMQLKKIPVAFLGGDMGPVLQRAHGAAALLKAEDKIAPVLFDAMIRAKKKPNNLKDIKALFVANDIAAEKFDSVVNSFVLNGMIGQYDKATQRFDIRSTPTVIVKDKYELDMSEIGSEERFYQVVEYLLAKD</sequence>
<comment type="subcellular location">
    <subcellularLocation>
        <location evidence="1 7">Periplasm</location>
    </subcellularLocation>
</comment>
<dbReference type="SUPFAM" id="SSF52833">
    <property type="entry name" value="Thioredoxin-like"/>
    <property type="match status" value="1"/>
</dbReference>
<reference evidence="11 12" key="1">
    <citation type="journal article" date="2014" name="Int. J. Syst. Evol. Microbiol.">
        <title>Oceanisphaera profunda sp. nov., a marine bacterium isolated from deep-sea sediment, and emended description of the genus Oceanisphaera.</title>
        <authorList>
            <person name="Xu Z."/>
            <person name="Zhang X.Y."/>
            <person name="Su H.N."/>
            <person name="Yu Z.C."/>
            <person name="Liu C."/>
            <person name="Li H."/>
            <person name="Chen X.L."/>
            <person name="Song X.Y."/>
            <person name="Xie B.B."/>
            <person name="Qin Q.L."/>
            <person name="Zhou B.C."/>
            <person name="Shi M."/>
            <person name="Huang Y."/>
            <person name="Zhang Y.Z."/>
        </authorList>
    </citation>
    <scope>NUCLEOTIDE SEQUENCE [LARGE SCALE GENOMIC DNA]</scope>
    <source>
        <strain evidence="11 12">SM1222</strain>
    </source>
</reference>
<dbReference type="InterPro" id="IPR050824">
    <property type="entry name" value="Thiol_disulfide_DsbA"/>
</dbReference>
<dbReference type="KEGG" id="opf:CBP31_07635"/>
<evidence type="ECO:0000256" key="5">
    <source>
        <dbReference type="ARBA" id="ARBA00023157"/>
    </source>
</evidence>
<keyword evidence="5 7" id="KW-1015">Disulfide bond</keyword>
<dbReference type="EMBL" id="CP021377">
    <property type="protein sequence ID" value="ART82507.1"/>
    <property type="molecule type" value="Genomic_DNA"/>
</dbReference>
<keyword evidence="12" id="KW-1185">Reference proteome</keyword>
<evidence type="ECO:0000256" key="2">
    <source>
        <dbReference type="ARBA" id="ARBA00005791"/>
    </source>
</evidence>
<dbReference type="GO" id="GO:0016491">
    <property type="term" value="F:oxidoreductase activity"/>
    <property type="evidence" value="ECO:0007669"/>
    <property type="project" value="InterPro"/>
</dbReference>
<feature type="disulfide bond" description="Redox-active" evidence="8">
    <location>
        <begin position="50"/>
        <end position="53"/>
    </location>
</feature>
<dbReference type="GO" id="GO:0042597">
    <property type="term" value="C:periplasmic space"/>
    <property type="evidence" value="ECO:0007669"/>
    <property type="project" value="UniProtKB-SubCell"/>
</dbReference>
<accession>A0A1Y0D5M6</accession>
<dbReference type="PANTHER" id="PTHR35891">
    <property type="entry name" value="THIOL:DISULFIDE INTERCHANGE PROTEIN DSBA"/>
    <property type="match status" value="1"/>
</dbReference>
<keyword evidence="6" id="KW-0676">Redox-active center</keyword>
<dbReference type="InterPro" id="IPR001853">
    <property type="entry name" value="DSBA-like_thioredoxin_dom"/>
</dbReference>
<keyword evidence="3 9" id="KW-0732">Signal</keyword>
<feature type="signal peptide" evidence="9">
    <location>
        <begin position="1"/>
        <end position="19"/>
    </location>
</feature>
<protein>
    <recommendedName>
        <fullName evidence="7">Thiol:disulfide interchange protein</fullName>
    </recommendedName>
</protein>
<dbReference type="Gene3D" id="3.40.30.10">
    <property type="entry name" value="Glutaredoxin"/>
    <property type="match status" value="1"/>
</dbReference>
<evidence type="ECO:0000256" key="8">
    <source>
        <dbReference type="PIRSR" id="PIRSR001488-1"/>
    </source>
</evidence>
<evidence type="ECO:0000256" key="1">
    <source>
        <dbReference type="ARBA" id="ARBA00004418"/>
    </source>
</evidence>
<dbReference type="InterPro" id="IPR036249">
    <property type="entry name" value="Thioredoxin-like_sf"/>
</dbReference>
<gene>
    <name evidence="11" type="ORF">CBP31_07635</name>
</gene>
<dbReference type="PIRSF" id="PIRSF001488">
    <property type="entry name" value="Tdi_protein"/>
    <property type="match status" value="1"/>
</dbReference>
<dbReference type="Pfam" id="PF01323">
    <property type="entry name" value="DSBA"/>
    <property type="match status" value="1"/>
</dbReference>
<dbReference type="OrthoDB" id="9784896at2"/>
<dbReference type="InterPro" id="IPR013766">
    <property type="entry name" value="Thioredoxin_domain"/>
</dbReference>
<evidence type="ECO:0000313" key="12">
    <source>
        <dbReference type="Proteomes" id="UP000243937"/>
    </source>
</evidence>
<evidence type="ECO:0000256" key="9">
    <source>
        <dbReference type="SAM" id="SignalP"/>
    </source>
</evidence>
<dbReference type="CDD" id="cd03019">
    <property type="entry name" value="DsbA_DsbA"/>
    <property type="match status" value="1"/>
</dbReference>
<dbReference type="AlphaFoldDB" id="A0A1Y0D5M6"/>
<name>A0A1Y0D5M6_9GAMM</name>
<organism evidence="11 12">
    <name type="scientific">Oceanisphaera profunda</name>
    <dbReference type="NCBI Taxonomy" id="1416627"/>
    <lineage>
        <taxon>Bacteria</taxon>
        <taxon>Pseudomonadati</taxon>
        <taxon>Pseudomonadota</taxon>
        <taxon>Gammaproteobacteria</taxon>
        <taxon>Aeromonadales</taxon>
        <taxon>Aeromonadaceae</taxon>
        <taxon>Oceanisphaera</taxon>
    </lineage>
</organism>
<feature type="domain" description="Thioredoxin" evidence="10">
    <location>
        <begin position="8"/>
        <end position="144"/>
    </location>
</feature>
<evidence type="ECO:0000256" key="4">
    <source>
        <dbReference type="ARBA" id="ARBA00022764"/>
    </source>
</evidence>